<dbReference type="CDD" id="cd10280">
    <property type="entry name" value="PQQ_mGDH"/>
    <property type="match status" value="1"/>
</dbReference>
<keyword evidence="5" id="KW-0732">Signal</keyword>
<comment type="cofactor">
    <cofactor evidence="1">
        <name>pyrroloquinoline quinone</name>
        <dbReference type="ChEBI" id="CHEBI:58442"/>
    </cofactor>
</comment>
<dbReference type="AlphaFoldDB" id="A0A381RWJ8"/>
<dbReference type="InterPro" id="IPR018391">
    <property type="entry name" value="PQQ_b-propeller_rpt"/>
</dbReference>
<dbReference type="Pfam" id="PF13442">
    <property type="entry name" value="Cytochrome_CBB3"/>
    <property type="match status" value="1"/>
</dbReference>
<sequence length="743" mass="80950">MYSIEITDKEIGSNDSKLNPSIYDAWTNSTMKNKVAIFAWLVILARCAGAGPEEWPVYQGFGSNQYSALDQINRSNVHTLEVAWTYRTGDSDPDNRSQIQANPIVVDGILYATSAQLKVFALDATTGLHRWTFDPFASSALEPEGSDNGYDLFGAGVSRGVTYWEDGEDRRIFSTGGSFLYAIEASTGQLITTFGDKGAIDLHDGLGRDVGDLFIVSNTPGVVYKDLLIVPTRVAEGTKAAPGHIRAYDVRTGEIAWIFHTIPQPGEFGYDTWPKDAWKFTGGANNWAGMTVDDDRGVVYVPTGSATPDFYGGDRIGANLFANTLLALDASTGHLIWHYQVVRHDLWDRDLPAPPNLVSVTHAGQRHDAVAQITKSGHVFLFDRDTGEPLFPIEERQTPPSDLPGEVAWKTQPVPLKPPPFSRQVFLQDDVTDISSNARSEALEQLSRVRTGDPFTPPSREGTIIFPGYDGGGEWGGAAVDPNGILYVNASEMPWILRMIKVEDDMQNPGHAVYSNECLYCHGVDGRGDPLGIYPSLVDVPTKLTRSTVARIITRGVGVMPSHEYLSEQEVDDLVAYLFSESALLSHDNKERKPIQDASDANYSSTGYVRFLDSNGYPAIKPPWGTLTAIDLNIGNILWQVTLGEFELLTQKGFSPTGTENYGGPIVTAGGLLFIAATRDEKFRGFDIRDGALLWDTKLPAGGYATPATYMSDGRQFVVVAAGGGKMGTKSGDAYVAFALPDD</sequence>
<evidence type="ECO:0000256" key="1">
    <source>
        <dbReference type="ARBA" id="ARBA00001931"/>
    </source>
</evidence>
<dbReference type="GO" id="GO:0020037">
    <property type="term" value="F:heme binding"/>
    <property type="evidence" value="ECO:0007669"/>
    <property type="project" value="InterPro"/>
</dbReference>
<dbReference type="InterPro" id="IPR017511">
    <property type="entry name" value="PQQ_mDH"/>
</dbReference>
<proteinExistence type="inferred from homology"/>
<dbReference type="PANTHER" id="PTHR32303:SF4">
    <property type="entry name" value="QUINOPROTEIN GLUCOSE DEHYDROGENASE"/>
    <property type="match status" value="1"/>
</dbReference>
<dbReference type="GO" id="GO:0048038">
    <property type="term" value="F:quinone binding"/>
    <property type="evidence" value="ECO:0007669"/>
    <property type="project" value="InterPro"/>
</dbReference>
<evidence type="ECO:0000313" key="9">
    <source>
        <dbReference type="EMBL" id="SUZ94357.1"/>
    </source>
</evidence>
<gene>
    <name evidence="9" type="ORF">METZ01_LOCUS47211</name>
</gene>
<dbReference type="GO" id="GO:0016020">
    <property type="term" value="C:membrane"/>
    <property type="evidence" value="ECO:0007669"/>
    <property type="project" value="InterPro"/>
</dbReference>
<evidence type="ECO:0000256" key="7">
    <source>
        <dbReference type="ARBA" id="ARBA00023004"/>
    </source>
</evidence>
<keyword evidence="6" id="KW-0560">Oxidoreductase</keyword>
<reference evidence="9" key="1">
    <citation type="submission" date="2018-05" db="EMBL/GenBank/DDBJ databases">
        <authorList>
            <person name="Lanie J.A."/>
            <person name="Ng W.-L."/>
            <person name="Kazmierczak K.M."/>
            <person name="Andrzejewski T.M."/>
            <person name="Davidsen T.M."/>
            <person name="Wayne K.J."/>
            <person name="Tettelin H."/>
            <person name="Glass J.I."/>
            <person name="Rusch D."/>
            <person name="Podicherti R."/>
            <person name="Tsui H.-C.T."/>
            <person name="Winkler M.E."/>
        </authorList>
    </citation>
    <scope>NUCLEOTIDE SEQUENCE</scope>
</reference>
<dbReference type="EMBL" id="UINC01002227">
    <property type="protein sequence ID" value="SUZ94357.1"/>
    <property type="molecule type" value="Genomic_DNA"/>
</dbReference>
<dbReference type="InterPro" id="IPR036909">
    <property type="entry name" value="Cyt_c-like_dom_sf"/>
</dbReference>
<dbReference type="SUPFAM" id="SSF46626">
    <property type="entry name" value="Cytochrome c"/>
    <property type="match status" value="1"/>
</dbReference>
<feature type="domain" description="Cytochrome c" evidence="8">
    <location>
        <begin position="505"/>
        <end position="582"/>
    </location>
</feature>
<dbReference type="InterPro" id="IPR002372">
    <property type="entry name" value="PQQ_rpt_dom"/>
</dbReference>
<dbReference type="GO" id="GO:0008876">
    <property type="term" value="F:quinoprotein glucose dehydrogenase activity"/>
    <property type="evidence" value="ECO:0007669"/>
    <property type="project" value="TreeGrafter"/>
</dbReference>
<dbReference type="Pfam" id="PF01011">
    <property type="entry name" value="PQQ"/>
    <property type="match status" value="2"/>
</dbReference>
<dbReference type="GO" id="GO:0009055">
    <property type="term" value="F:electron transfer activity"/>
    <property type="evidence" value="ECO:0007669"/>
    <property type="project" value="InterPro"/>
</dbReference>
<name>A0A381RWJ8_9ZZZZ</name>
<comment type="similarity">
    <text evidence="2">Belongs to the bacterial PQQ dehydrogenase family.</text>
</comment>
<dbReference type="SMART" id="SM00564">
    <property type="entry name" value="PQQ"/>
    <property type="match status" value="6"/>
</dbReference>
<accession>A0A381RWJ8</accession>
<dbReference type="GO" id="GO:0046872">
    <property type="term" value="F:metal ion binding"/>
    <property type="evidence" value="ECO:0007669"/>
    <property type="project" value="UniProtKB-KW"/>
</dbReference>
<evidence type="ECO:0000256" key="5">
    <source>
        <dbReference type="ARBA" id="ARBA00022729"/>
    </source>
</evidence>
<evidence type="ECO:0000259" key="8">
    <source>
        <dbReference type="PROSITE" id="PS51007"/>
    </source>
</evidence>
<keyword evidence="3" id="KW-0349">Heme</keyword>
<evidence type="ECO:0000256" key="4">
    <source>
        <dbReference type="ARBA" id="ARBA00022723"/>
    </source>
</evidence>
<keyword evidence="7" id="KW-0408">Iron</keyword>
<organism evidence="9">
    <name type="scientific">marine metagenome</name>
    <dbReference type="NCBI Taxonomy" id="408172"/>
    <lineage>
        <taxon>unclassified sequences</taxon>
        <taxon>metagenomes</taxon>
        <taxon>ecological metagenomes</taxon>
    </lineage>
</organism>
<protein>
    <recommendedName>
        <fullName evidence="8">Cytochrome c domain-containing protein</fullName>
    </recommendedName>
</protein>
<evidence type="ECO:0000256" key="3">
    <source>
        <dbReference type="ARBA" id="ARBA00022617"/>
    </source>
</evidence>
<dbReference type="Gene3D" id="2.140.10.10">
    <property type="entry name" value="Quinoprotein alcohol dehydrogenase-like superfamily"/>
    <property type="match status" value="2"/>
</dbReference>
<dbReference type="PANTHER" id="PTHR32303">
    <property type="entry name" value="QUINOPROTEIN ALCOHOL DEHYDROGENASE (CYTOCHROME C)"/>
    <property type="match status" value="1"/>
</dbReference>
<keyword evidence="4" id="KW-0479">Metal-binding</keyword>
<dbReference type="PROSITE" id="PS51007">
    <property type="entry name" value="CYTC"/>
    <property type="match status" value="1"/>
</dbReference>
<evidence type="ECO:0000256" key="2">
    <source>
        <dbReference type="ARBA" id="ARBA00008156"/>
    </source>
</evidence>
<dbReference type="InterPro" id="IPR009056">
    <property type="entry name" value="Cyt_c-like_dom"/>
</dbReference>
<dbReference type="Gene3D" id="1.10.760.10">
    <property type="entry name" value="Cytochrome c-like domain"/>
    <property type="match status" value="1"/>
</dbReference>
<dbReference type="SUPFAM" id="SSF50998">
    <property type="entry name" value="Quinoprotein alcohol dehydrogenase-like"/>
    <property type="match status" value="1"/>
</dbReference>
<dbReference type="InterPro" id="IPR011047">
    <property type="entry name" value="Quinoprotein_ADH-like_sf"/>
</dbReference>
<evidence type="ECO:0000256" key="6">
    <source>
        <dbReference type="ARBA" id="ARBA00023002"/>
    </source>
</evidence>